<dbReference type="Gene3D" id="3.80.10.10">
    <property type="entry name" value="Ribonuclease Inhibitor"/>
    <property type="match status" value="1"/>
</dbReference>
<accession>A0A9P6VYY2</accession>
<reference evidence="1 2" key="1">
    <citation type="submission" date="2020-11" db="EMBL/GenBank/DDBJ databases">
        <title>Kefir isolates.</title>
        <authorList>
            <person name="Marcisauskas S."/>
            <person name="Kim Y."/>
            <person name="Blasche S."/>
        </authorList>
    </citation>
    <scope>NUCLEOTIDE SEQUENCE [LARGE SCALE GENOMIC DNA]</scope>
    <source>
        <strain evidence="1 2">KR</strain>
    </source>
</reference>
<dbReference type="EMBL" id="PUHQ01000072">
    <property type="protein sequence ID" value="KAG0658033.1"/>
    <property type="molecule type" value="Genomic_DNA"/>
</dbReference>
<dbReference type="SUPFAM" id="SSF52047">
    <property type="entry name" value="RNI-like"/>
    <property type="match status" value="1"/>
</dbReference>
<dbReference type="OrthoDB" id="120976at2759"/>
<evidence type="ECO:0008006" key="3">
    <source>
        <dbReference type="Google" id="ProtNLM"/>
    </source>
</evidence>
<sequence>MVPQAFRSPVQSLSDFLRSLAVPRVYYGTTSTPDAEAYEWAALRAQQRGATRIDFHDHGLRGPAGAITVLRAIEQSPAVTASHNPLGDDGLRELLVGIKRLRARDIGSHLEELNLSGLLSPSPHPPSLRALSLNNNQISLGAKSTLSSLPEFLAATLSAPESSLRSLTISNNPHIDSSAFVELLSRLDLSTGPSQLAELRMSVTRLSPEVVEPLVKWLESPTGGSRLQVLALNSCGLGRIGVQHIQHAVVNGRIRNLLHLELMANEEITDGEHTDTIWSHVVDPLRSSAETSGEDFHDWDVRLKAALDRNRLAWLATRRAALALLGPARICFGGNAQEAIAHETNEATGWPVAASFPFLRLPVEVQVHVLRCLLFLLSSPSTDPVPSSSTPSSTVDAALTEPQFLRILGHSSSRRTLAIERQIALAQGLAPSLNGTSGVGTKQQTTADERDPASGWEAWYLRATGCDRFE</sequence>
<proteinExistence type="predicted"/>
<name>A0A9P6VYY2_RHOMI</name>
<organism evidence="1 2">
    <name type="scientific">Rhodotorula mucilaginosa</name>
    <name type="common">Yeast</name>
    <name type="synonym">Rhodotorula rubra</name>
    <dbReference type="NCBI Taxonomy" id="5537"/>
    <lineage>
        <taxon>Eukaryota</taxon>
        <taxon>Fungi</taxon>
        <taxon>Dikarya</taxon>
        <taxon>Basidiomycota</taxon>
        <taxon>Pucciniomycotina</taxon>
        <taxon>Microbotryomycetes</taxon>
        <taxon>Sporidiobolales</taxon>
        <taxon>Sporidiobolaceae</taxon>
        <taxon>Rhodotorula</taxon>
    </lineage>
</organism>
<dbReference type="Proteomes" id="UP000777482">
    <property type="component" value="Unassembled WGS sequence"/>
</dbReference>
<keyword evidence="2" id="KW-1185">Reference proteome</keyword>
<evidence type="ECO:0000313" key="2">
    <source>
        <dbReference type="Proteomes" id="UP000777482"/>
    </source>
</evidence>
<dbReference type="InterPro" id="IPR032675">
    <property type="entry name" value="LRR_dom_sf"/>
</dbReference>
<protein>
    <recommendedName>
        <fullName evidence="3">RNI-like protein</fullName>
    </recommendedName>
</protein>
<gene>
    <name evidence="1" type="ORF">C6P46_006094</name>
</gene>
<dbReference type="AlphaFoldDB" id="A0A9P6VYY2"/>
<evidence type="ECO:0000313" key="1">
    <source>
        <dbReference type="EMBL" id="KAG0658033.1"/>
    </source>
</evidence>
<comment type="caution">
    <text evidence="1">The sequence shown here is derived from an EMBL/GenBank/DDBJ whole genome shotgun (WGS) entry which is preliminary data.</text>
</comment>